<dbReference type="AlphaFoldDB" id="A0A2R5G4X1"/>
<comment type="caution">
    <text evidence="5">The sequence shown here is derived from an EMBL/GenBank/DDBJ whole genome shotgun (WGS) entry which is preliminary data.</text>
</comment>
<dbReference type="InterPro" id="IPR002110">
    <property type="entry name" value="Ankyrin_rpt"/>
</dbReference>
<evidence type="ECO:0000313" key="6">
    <source>
        <dbReference type="Proteomes" id="UP000241890"/>
    </source>
</evidence>
<dbReference type="PANTHER" id="PTHR46231:SF1">
    <property type="entry name" value="ANKYRIN REPEAT AND BTB_POZ DOMAIN-CONTAINING PROTEIN 1"/>
    <property type="match status" value="1"/>
</dbReference>
<proteinExistence type="predicted"/>
<dbReference type="SUPFAM" id="SSF54695">
    <property type="entry name" value="POZ domain"/>
    <property type="match status" value="2"/>
</dbReference>
<evidence type="ECO:0000256" key="3">
    <source>
        <dbReference type="PROSITE-ProRule" id="PRU00023"/>
    </source>
</evidence>
<evidence type="ECO:0000313" key="5">
    <source>
        <dbReference type="EMBL" id="GBG25595.1"/>
    </source>
</evidence>
<dbReference type="InterPro" id="IPR036770">
    <property type="entry name" value="Ankyrin_rpt-contain_sf"/>
</dbReference>
<name>A0A2R5G4X1_9STRA</name>
<evidence type="ECO:0000256" key="2">
    <source>
        <dbReference type="ARBA" id="ARBA00023043"/>
    </source>
</evidence>
<dbReference type="Pfam" id="PF00651">
    <property type="entry name" value="BTB"/>
    <property type="match status" value="2"/>
</dbReference>
<keyword evidence="1" id="KW-0677">Repeat</keyword>
<dbReference type="InterPro" id="IPR011333">
    <property type="entry name" value="SKP1/BTB/POZ_sf"/>
</dbReference>
<organism evidence="5 6">
    <name type="scientific">Hondaea fermentalgiana</name>
    <dbReference type="NCBI Taxonomy" id="2315210"/>
    <lineage>
        <taxon>Eukaryota</taxon>
        <taxon>Sar</taxon>
        <taxon>Stramenopiles</taxon>
        <taxon>Bigyra</taxon>
        <taxon>Labyrinthulomycetes</taxon>
        <taxon>Thraustochytrida</taxon>
        <taxon>Thraustochytriidae</taxon>
        <taxon>Hondaea</taxon>
    </lineage>
</organism>
<dbReference type="SUPFAM" id="SSF48403">
    <property type="entry name" value="Ankyrin repeat"/>
    <property type="match status" value="1"/>
</dbReference>
<feature type="domain" description="BTB" evidence="4">
    <location>
        <begin position="148"/>
        <end position="216"/>
    </location>
</feature>
<dbReference type="PROSITE" id="PS50297">
    <property type="entry name" value="ANK_REP_REGION"/>
    <property type="match status" value="1"/>
</dbReference>
<sequence>MEGYNFADDSEEDDWREHERVQQQYLERRQREQVWMETTDDIFVACKAGLYPRVVSIVEKNPESVNLRFFDATPLYYACMAGHYEVCEFLLERGANCAEDSYDGDRCLYGALNDSIRNLLRQYSQRRTVVLSPLGTDIAKLEKDLSSADITIEVGDESFPCHRFMLAARVPRLARWLRPGGPWAGSARVRLEKPTTAPAFEALRHYIYTDVLECPAEDANALTELCKHLRLRKLLLAIDVERLLLRSVPQTEAHRQRSHTSTSGKVIFKMYPAGRKLPEDLGRGFVLHSFLADHTLRCQGKQFPVHGAIVAARSSYLGNLLKDSTVQNFRDTKTIHTYGANILHCALMFLYTGGPGCDEVLLDSWADDQKAREELLALLDLATAYLIPGLAQWIADCLVSHGLLDRSNVWDWLSLNYSYESASLRKVCFDTLGQAMAHDELSGVSIEPLVEALDQFLEAFCGDDAVEREFIVAEVREAFVEALPLEVSIERRDAITDNFEAALGIDTNP</sequence>
<keyword evidence="2 3" id="KW-0040">ANK repeat</keyword>
<dbReference type="GO" id="GO:0005737">
    <property type="term" value="C:cytoplasm"/>
    <property type="evidence" value="ECO:0007669"/>
    <property type="project" value="TreeGrafter"/>
</dbReference>
<feature type="repeat" description="ANK" evidence="3">
    <location>
        <begin position="70"/>
        <end position="96"/>
    </location>
</feature>
<protein>
    <submittedName>
        <fullName evidence="5">Ankyrin repeat and BTB/POZ domain-containing protein 1</fullName>
    </submittedName>
</protein>
<dbReference type="SMART" id="SM00225">
    <property type="entry name" value="BTB"/>
    <property type="match status" value="2"/>
</dbReference>
<reference evidence="5 6" key="1">
    <citation type="submission" date="2017-12" db="EMBL/GenBank/DDBJ databases">
        <title>Sequencing, de novo assembly and annotation of complete genome of a new Thraustochytrid species, strain FCC1311.</title>
        <authorList>
            <person name="Sedici K."/>
            <person name="Godart F."/>
            <person name="Aiese Cigliano R."/>
            <person name="Sanseverino W."/>
            <person name="Barakat M."/>
            <person name="Ortet P."/>
            <person name="Marechal E."/>
            <person name="Cagnac O."/>
            <person name="Amato A."/>
        </authorList>
    </citation>
    <scope>NUCLEOTIDE SEQUENCE [LARGE SCALE GENOMIC DNA]</scope>
</reference>
<dbReference type="PROSITE" id="PS50088">
    <property type="entry name" value="ANK_REPEAT"/>
    <property type="match status" value="1"/>
</dbReference>
<dbReference type="PROSITE" id="PS50097">
    <property type="entry name" value="BTB"/>
    <property type="match status" value="2"/>
</dbReference>
<evidence type="ECO:0000259" key="4">
    <source>
        <dbReference type="PROSITE" id="PS50097"/>
    </source>
</evidence>
<dbReference type="InterPro" id="IPR044515">
    <property type="entry name" value="ABTB1"/>
</dbReference>
<gene>
    <name evidence="5" type="ORF">FCC1311_018142</name>
</gene>
<dbReference type="PANTHER" id="PTHR46231">
    <property type="entry name" value="ANKYRIN REPEAT AND BTB/POZ DOMAIN-CONTAINING PROTEIN 1"/>
    <property type="match status" value="1"/>
</dbReference>
<dbReference type="InterPro" id="IPR000210">
    <property type="entry name" value="BTB/POZ_dom"/>
</dbReference>
<dbReference type="EMBL" id="BEYU01000013">
    <property type="protein sequence ID" value="GBG25595.1"/>
    <property type="molecule type" value="Genomic_DNA"/>
</dbReference>
<dbReference type="Proteomes" id="UP000241890">
    <property type="component" value="Unassembled WGS sequence"/>
</dbReference>
<feature type="domain" description="BTB" evidence="4">
    <location>
        <begin position="292"/>
        <end position="353"/>
    </location>
</feature>
<dbReference type="OrthoDB" id="684045at2759"/>
<keyword evidence="6" id="KW-1185">Reference proteome</keyword>
<dbReference type="SMART" id="SM00248">
    <property type="entry name" value="ANK"/>
    <property type="match status" value="1"/>
</dbReference>
<dbReference type="GO" id="GO:0000151">
    <property type="term" value="C:ubiquitin ligase complex"/>
    <property type="evidence" value="ECO:0007669"/>
    <property type="project" value="TreeGrafter"/>
</dbReference>
<dbReference type="CDD" id="cd18186">
    <property type="entry name" value="BTB_POZ_ZBTB_KLHL-like"/>
    <property type="match status" value="2"/>
</dbReference>
<evidence type="ECO:0000256" key="1">
    <source>
        <dbReference type="ARBA" id="ARBA00022737"/>
    </source>
</evidence>
<dbReference type="InParanoid" id="A0A2R5G4X1"/>
<dbReference type="Pfam" id="PF00023">
    <property type="entry name" value="Ank"/>
    <property type="match status" value="1"/>
</dbReference>
<accession>A0A2R5G4X1</accession>
<dbReference type="Gene3D" id="1.25.40.20">
    <property type="entry name" value="Ankyrin repeat-containing domain"/>
    <property type="match status" value="1"/>
</dbReference>
<dbReference type="Gene3D" id="3.30.710.10">
    <property type="entry name" value="Potassium Channel Kv1.1, Chain A"/>
    <property type="match status" value="2"/>
</dbReference>